<keyword evidence="2" id="KW-1003">Cell membrane</keyword>
<dbReference type="InterPro" id="IPR038063">
    <property type="entry name" value="Transpep_catalytic_dom"/>
</dbReference>
<evidence type="ECO:0000256" key="10">
    <source>
        <dbReference type="ARBA" id="ARBA00023315"/>
    </source>
</evidence>
<evidence type="ECO:0000259" key="15">
    <source>
        <dbReference type="PROSITE" id="PS52029"/>
    </source>
</evidence>
<dbReference type="InterPro" id="IPR005490">
    <property type="entry name" value="LD_TPept_cat_dom"/>
</dbReference>
<dbReference type="PANTHER" id="PTHR30582:SF2">
    <property type="entry name" value="L,D-TRANSPEPTIDASE YCIB-RELATED"/>
    <property type="match status" value="1"/>
</dbReference>
<keyword evidence="3" id="KW-0808">Transferase</keyword>
<dbReference type="InterPro" id="IPR041280">
    <property type="entry name" value="Big_10"/>
</dbReference>
<comment type="pathway">
    <text evidence="12">Glycan biosynthesis.</text>
</comment>
<evidence type="ECO:0000256" key="5">
    <source>
        <dbReference type="ARBA" id="ARBA00022960"/>
    </source>
</evidence>
<evidence type="ECO:0000256" key="4">
    <source>
        <dbReference type="ARBA" id="ARBA00022729"/>
    </source>
</evidence>
<dbReference type="SUPFAM" id="SSF141523">
    <property type="entry name" value="L,D-transpeptidase catalytic domain-like"/>
    <property type="match status" value="1"/>
</dbReference>
<evidence type="ECO:0000256" key="1">
    <source>
        <dbReference type="ARBA" id="ARBA00004752"/>
    </source>
</evidence>
<keyword evidence="11 13" id="KW-0961">Cell wall biogenesis/degradation</keyword>
<keyword evidence="4" id="KW-0732">Signal</keyword>
<feature type="region of interest" description="Disordered" evidence="14">
    <location>
        <begin position="1"/>
        <end position="26"/>
    </location>
</feature>
<dbReference type="EMBL" id="CP000384">
    <property type="protein sequence ID" value="ABG08836.1"/>
    <property type="molecule type" value="Genomic_DNA"/>
</dbReference>
<evidence type="ECO:0000256" key="12">
    <source>
        <dbReference type="ARBA" id="ARBA00060592"/>
    </source>
</evidence>
<dbReference type="CDD" id="cd13431">
    <property type="entry name" value="LDT_IgD_like_1"/>
    <property type="match status" value="1"/>
</dbReference>
<evidence type="ECO:0000256" key="2">
    <source>
        <dbReference type="ARBA" id="ARBA00022475"/>
    </source>
</evidence>
<sequence length="280" mass="29752" precursor="true">MGTSRNRKGAVEARGRRRSGGPIRRPTYTGHMLRMFTRSVLVIAGSVAIAMTGSVATGSAAISTPPAVTSIAPGTGDVVGVAMPLTVRFAAPVDNRFAAQRSLRITSPNTPDGEFTWLSDSVMQWTPTGFWPAHSPISVGAGDFMTEFRTGASVVSVADIDAYTFTVSIDDEVVREMPASMGKAKFPTPQGTFRVLGKESVVVMDSRTIGIPLDDPEGYKLTVYDAVRITWGGVYVHGAPWSTGSQGYANVSHGCINLSPDNADWYFNTVGMGDPVIVQA</sequence>
<evidence type="ECO:0000256" key="11">
    <source>
        <dbReference type="ARBA" id="ARBA00023316"/>
    </source>
</evidence>
<evidence type="ECO:0000256" key="3">
    <source>
        <dbReference type="ARBA" id="ARBA00022679"/>
    </source>
</evidence>
<dbReference type="GO" id="GO:0018104">
    <property type="term" value="P:peptidoglycan-protein cross-linking"/>
    <property type="evidence" value="ECO:0007669"/>
    <property type="project" value="TreeGrafter"/>
</dbReference>
<comment type="pathway">
    <text evidence="1 13">Cell wall biogenesis; peptidoglycan biosynthesis.</text>
</comment>
<evidence type="ECO:0000256" key="7">
    <source>
        <dbReference type="ARBA" id="ARBA00023136"/>
    </source>
</evidence>
<dbReference type="CDD" id="cd16913">
    <property type="entry name" value="YkuD_like"/>
    <property type="match status" value="1"/>
</dbReference>
<dbReference type="AlphaFoldDB" id="A0A5Q5BKM8"/>
<feature type="domain" description="L,D-TPase catalytic" evidence="15">
    <location>
        <begin position="154"/>
        <end position="279"/>
    </location>
</feature>
<evidence type="ECO:0000256" key="6">
    <source>
        <dbReference type="ARBA" id="ARBA00022984"/>
    </source>
</evidence>
<keyword evidence="7" id="KW-0472">Membrane</keyword>
<accession>A0A5Q5BKM8</accession>
<dbReference type="PANTHER" id="PTHR30582">
    <property type="entry name" value="L,D-TRANSPEPTIDASE"/>
    <property type="match status" value="1"/>
</dbReference>
<keyword evidence="8" id="KW-0564">Palmitate</keyword>
<evidence type="ECO:0000256" key="14">
    <source>
        <dbReference type="SAM" id="MobiDB-lite"/>
    </source>
</evidence>
<evidence type="ECO:0000313" key="16">
    <source>
        <dbReference type="EMBL" id="ABG08836.1"/>
    </source>
</evidence>
<organism evidence="16">
    <name type="scientific">Mycobacterium sp. (strain MCS)</name>
    <dbReference type="NCBI Taxonomy" id="164756"/>
    <lineage>
        <taxon>Bacteria</taxon>
        <taxon>Bacillati</taxon>
        <taxon>Actinomycetota</taxon>
        <taxon>Actinomycetes</taxon>
        <taxon>Mycobacteriales</taxon>
        <taxon>Mycobacteriaceae</taxon>
        <taxon>Mycobacterium</taxon>
    </lineage>
</organism>
<proteinExistence type="predicted"/>
<dbReference type="Gene3D" id="2.60.40.3710">
    <property type="match status" value="1"/>
</dbReference>
<dbReference type="GO" id="GO:0071555">
    <property type="term" value="P:cell wall organization"/>
    <property type="evidence" value="ECO:0007669"/>
    <property type="project" value="UniProtKB-UniRule"/>
</dbReference>
<dbReference type="InterPro" id="IPR050979">
    <property type="entry name" value="LD-transpeptidase"/>
</dbReference>
<dbReference type="KEGG" id="mmc:Mmcs_2729"/>
<keyword evidence="10" id="KW-0012">Acyltransferase</keyword>
<gene>
    <name evidence="16" type="ordered locus">Mmcs_2729</name>
</gene>
<dbReference type="FunFam" id="2.40.440.10:FF:000005">
    <property type="entry name" value="L,D-transpeptidase 2"/>
    <property type="match status" value="1"/>
</dbReference>
<evidence type="ECO:0000256" key="9">
    <source>
        <dbReference type="ARBA" id="ARBA00023288"/>
    </source>
</evidence>
<dbReference type="UniPathway" id="UPA00219"/>
<dbReference type="GO" id="GO:0005576">
    <property type="term" value="C:extracellular region"/>
    <property type="evidence" value="ECO:0007669"/>
    <property type="project" value="TreeGrafter"/>
</dbReference>
<dbReference type="Pfam" id="PF17964">
    <property type="entry name" value="Big_10"/>
    <property type="match status" value="1"/>
</dbReference>
<dbReference type="GO" id="GO:0008360">
    <property type="term" value="P:regulation of cell shape"/>
    <property type="evidence" value="ECO:0007669"/>
    <property type="project" value="UniProtKB-UniRule"/>
</dbReference>
<evidence type="ECO:0000256" key="13">
    <source>
        <dbReference type="PROSITE-ProRule" id="PRU01373"/>
    </source>
</evidence>
<reference evidence="16" key="1">
    <citation type="submission" date="2006-06" db="EMBL/GenBank/DDBJ databases">
        <title>Complete sequence of chromosome of Mycobacterium sp. MCS.</title>
        <authorList>
            <consortium name="US DOE Joint Genome Institute"/>
            <person name="Copeland A."/>
            <person name="Lucas S."/>
            <person name="Lapidus A."/>
            <person name="Barry K."/>
            <person name="Detter J.C."/>
            <person name="Glavina del Rio T."/>
            <person name="Hammon N."/>
            <person name="Israni S."/>
            <person name="Dalin E."/>
            <person name="Tice H."/>
            <person name="Pitluck S."/>
            <person name="Martinez M."/>
            <person name="Schmutz J."/>
            <person name="Larimer F."/>
            <person name="Land M."/>
            <person name="Hauser L."/>
            <person name="Kyrpides N."/>
            <person name="Kim E."/>
            <person name="Miller C.D."/>
            <person name="Hughes J.E."/>
            <person name="Anderson A.J."/>
            <person name="Sims R.C."/>
            <person name="Richardson P."/>
        </authorList>
    </citation>
    <scope>NUCLEOTIDE SEQUENCE [LARGE SCALE GENOMIC DNA]</scope>
    <source>
        <strain evidence="16">MCS</strain>
    </source>
</reference>
<dbReference type="GO" id="GO:0071972">
    <property type="term" value="F:peptidoglycan L,D-transpeptidase activity"/>
    <property type="evidence" value="ECO:0007669"/>
    <property type="project" value="TreeGrafter"/>
</dbReference>
<dbReference type="Pfam" id="PF03734">
    <property type="entry name" value="YkuD"/>
    <property type="match status" value="1"/>
</dbReference>
<evidence type="ECO:0000256" key="8">
    <source>
        <dbReference type="ARBA" id="ARBA00023139"/>
    </source>
</evidence>
<dbReference type="PROSITE" id="PS52029">
    <property type="entry name" value="LD_TPASE"/>
    <property type="match status" value="1"/>
</dbReference>
<keyword evidence="9" id="KW-0449">Lipoprotein</keyword>
<name>A0A5Q5BKM8_MYCSS</name>
<protein>
    <submittedName>
        <fullName evidence="16">ErfK/YbiS/YcfS/YnhG</fullName>
    </submittedName>
</protein>
<keyword evidence="5 13" id="KW-0133">Cell shape</keyword>
<dbReference type="GO" id="GO:0016746">
    <property type="term" value="F:acyltransferase activity"/>
    <property type="evidence" value="ECO:0007669"/>
    <property type="project" value="UniProtKB-KW"/>
</dbReference>
<feature type="active site" description="Proton donor/acceptor" evidence="13">
    <location>
        <position position="237"/>
    </location>
</feature>
<dbReference type="Gene3D" id="2.40.440.10">
    <property type="entry name" value="L,D-transpeptidase catalytic domain-like"/>
    <property type="match status" value="1"/>
</dbReference>
<keyword evidence="6 13" id="KW-0573">Peptidoglycan synthesis</keyword>
<feature type="active site" description="Nucleophile" evidence="13">
    <location>
        <position position="255"/>
    </location>
</feature>